<dbReference type="GO" id="GO:0004222">
    <property type="term" value="F:metalloendopeptidase activity"/>
    <property type="evidence" value="ECO:0007669"/>
    <property type="project" value="InterPro"/>
</dbReference>
<keyword evidence="10" id="KW-1185">Reference proteome</keyword>
<comment type="cofactor">
    <cofactor evidence="6">
        <name>Zn(2+)</name>
        <dbReference type="ChEBI" id="CHEBI:29105"/>
    </cofactor>
    <text evidence="6">Binds 1 zinc ion per subunit.</text>
</comment>
<evidence type="ECO:0000259" key="8">
    <source>
        <dbReference type="Pfam" id="PF01435"/>
    </source>
</evidence>
<dbReference type="PANTHER" id="PTHR22726:SF1">
    <property type="entry name" value="METALLOENDOPEPTIDASE OMA1, MITOCHONDRIAL"/>
    <property type="match status" value="1"/>
</dbReference>
<accession>A0A8D5G6B3</accession>
<dbReference type="KEGG" id="mpau:ZMTM_02210"/>
<keyword evidence="3 6" id="KW-0378">Hydrolase</keyword>
<dbReference type="Proteomes" id="UP000826722">
    <property type="component" value="Chromosome"/>
</dbReference>
<evidence type="ECO:0000256" key="1">
    <source>
        <dbReference type="ARBA" id="ARBA00022670"/>
    </source>
</evidence>
<feature type="domain" description="Peptidase M48" evidence="8">
    <location>
        <begin position="76"/>
        <end position="257"/>
    </location>
</feature>
<gene>
    <name evidence="9" type="ORF">ZMTM_02210</name>
</gene>
<dbReference type="PANTHER" id="PTHR22726">
    <property type="entry name" value="METALLOENDOPEPTIDASE OMA1"/>
    <property type="match status" value="1"/>
</dbReference>
<feature type="chain" id="PRO_5034345674" description="Peptidase M48 domain-containing protein" evidence="7">
    <location>
        <begin position="23"/>
        <end position="286"/>
    </location>
</feature>
<dbReference type="RefSeq" id="WP_221764530.1">
    <property type="nucleotide sequence ID" value="NZ_AP024110.1"/>
</dbReference>
<evidence type="ECO:0000256" key="5">
    <source>
        <dbReference type="ARBA" id="ARBA00023049"/>
    </source>
</evidence>
<keyword evidence="2" id="KW-0479">Metal-binding</keyword>
<sequence>MNKAIQHLSLCIALSISFNAYAFDLNLNNLNVDKLISIAKKTQDLKPVDEKAEFEIGSGVAANLLGAAPLVKDEKLQAYVNRLGWWLALQTERPDIPWHFGVLDSDGINAFAAPGGYVFITRGLLLHLRSEAELAGVLSHEISHVLKKHHLMAIQKSAQTGIMADVASMAVEGNQNSELAKKAIGAGTELYSRGLDKDDEFEADRMGVVIAARAGYDPYGLPAVLQTLEAMNADDSNLALMFKTHPAPQKRLELLDAAMTGTLERYATQVEGEERFVKVVGDYAKK</sequence>
<evidence type="ECO:0000256" key="4">
    <source>
        <dbReference type="ARBA" id="ARBA00022833"/>
    </source>
</evidence>
<evidence type="ECO:0000256" key="7">
    <source>
        <dbReference type="SAM" id="SignalP"/>
    </source>
</evidence>
<dbReference type="GO" id="GO:0016020">
    <property type="term" value="C:membrane"/>
    <property type="evidence" value="ECO:0007669"/>
    <property type="project" value="TreeGrafter"/>
</dbReference>
<protein>
    <recommendedName>
        <fullName evidence="8">Peptidase M48 domain-containing protein</fullName>
    </recommendedName>
</protein>
<keyword evidence="1 6" id="KW-0645">Protease</keyword>
<dbReference type="AlphaFoldDB" id="A0A8D5G6B3"/>
<organism evidence="9 10">
    <name type="scientific">Methyloradius palustris</name>
    <dbReference type="NCBI Taxonomy" id="2778876"/>
    <lineage>
        <taxon>Bacteria</taxon>
        <taxon>Pseudomonadati</taxon>
        <taxon>Pseudomonadota</taxon>
        <taxon>Betaproteobacteria</taxon>
        <taxon>Nitrosomonadales</taxon>
        <taxon>Methylophilaceae</taxon>
        <taxon>Methyloradius</taxon>
    </lineage>
</organism>
<dbReference type="EMBL" id="AP024110">
    <property type="protein sequence ID" value="BCM23962.1"/>
    <property type="molecule type" value="Genomic_DNA"/>
</dbReference>
<dbReference type="InterPro" id="IPR051156">
    <property type="entry name" value="Mito/Outer_Membr_Metalloprot"/>
</dbReference>
<proteinExistence type="inferred from homology"/>
<evidence type="ECO:0000256" key="6">
    <source>
        <dbReference type="RuleBase" id="RU003983"/>
    </source>
</evidence>
<feature type="signal peptide" evidence="7">
    <location>
        <begin position="1"/>
        <end position="22"/>
    </location>
</feature>
<name>A0A8D5G6B3_9PROT</name>
<keyword evidence="4 6" id="KW-0862">Zinc</keyword>
<dbReference type="Gene3D" id="3.30.2010.10">
    <property type="entry name" value="Metalloproteases ('zincins'), catalytic domain"/>
    <property type="match status" value="1"/>
</dbReference>
<dbReference type="GO" id="GO:0046872">
    <property type="term" value="F:metal ion binding"/>
    <property type="evidence" value="ECO:0007669"/>
    <property type="project" value="UniProtKB-KW"/>
</dbReference>
<dbReference type="InterPro" id="IPR001915">
    <property type="entry name" value="Peptidase_M48"/>
</dbReference>
<dbReference type="Pfam" id="PF01435">
    <property type="entry name" value="Peptidase_M48"/>
    <property type="match status" value="1"/>
</dbReference>
<keyword evidence="5 6" id="KW-0482">Metalloprotease</keyword>
<reference evidence="9" key="1">
    <citation type="journal article" date="2021" name="Arch. Microbiol.">
        <title>Methyloradius palustris gen. nov., sp. nov., a methanol-oxidizing bacterium isolated from snow.</title>
        <authorList>
            <person name="Miyadera T."/>
            <person name="Kojima H."/>
            <person name="Fukui M."/>
        </authorList>
    </citation>
    <scope>NUCLEOTIDE SEQUENCE</scope>
    <source>
        <strain evidence="9">Zm11</strain>
    </source>
</reference>
<evidence type="ECO:0000256" key="3">
    <source>
        <dbReference type="ARBA" id="ARBA00022801"/>
    </source>
</evidence>
<dbReference type="GO" id="GO:0051603">
    <property type="term" value="P:proteolysis involved in protein catabolic process"/>
    <property type="evidence" value="ECO:0007669"/>
    <property type="project" value="TreeGrafter"/>
</dbReference>
<evidence type="ECO:0000313" key="9">
    <source>
        <dbReference type="EMBL" id="BCM23962.1"/>
    </source>
</evidence>
<evidence type="ECO:0000256" key="2">
    <source>
        <dbReference type="ARBA" id="ARBA00022723"/>
    </source>
</evidence>
<keyword evidence="7" id="KW-0732">Signal</keyword>
<comment type="similarity">
    <text evidence="6">Belongs to the peptidase M48 family.</text>
</comment>
<evidence type="ECO:0000313" key="10">
    <source>
        <dbReference type="Proteomes" id="UP000826722"/>
    </source>
</evidence>